<sequence length="133" mass="14606">MHHYTHVADTPFADQYELGYAGEASAIAWYEDAGYLLIEHRARCKSGELDIVMLAPDGAIVCIEVKTRRGAAFGAAEAVTSKKLATMRRCAAEWLGRNVHEGHREVRFDVVEALFDGTGFALQRFEGAEDGAC</sequence>
<accession>A0AB36RJD4</accession>
<dbReference type="HAMAP" id="MF_00048">
    <property type="entry name" value="UPF0102"/>
    <property type="match status" value="1"/>
</dbReference>
<dbReference type="RefSeq" id="WP_095536770.1">
    <property type="nucleotide sequence ID" value="NZ_NSGN01000001.1"/>
</dbReference>
<dbReference type="PANTHER" id="PTHR34039:SF1">
    <property type="entry name" value="UPF0102 PROTEIN YRAN"/>
    <property type="match status" value="1"/>
</dbReference>
<reference evidence="3 4" key="1">
    <citation type="submission" date="2017-08" db="EMBL/GenBank/DDBJ databases">
        <title>Whole genome sequences of 6 clinical strains closest to Corynebacterium imitans.</title>
        <authorList>
            <person name="Bernier A.-M."/>
            <person name="Burdz T."/>
            <person name="Bernard K."/>
        </authorList>
    </citation>
    <scope>NUCLEOTIDE SEQUENCE [LARGE SCALE GENOMIC DNA]</scope>
    <source>
        <strain evidence="3 4">NML92-0415</strain>
    </source>
</reference>
<comment type="caution">
    <text evidence="3">The sequence shown here is derived from an EMBL/GenBank/DDBJ whole genome shotgun (WGS) entry which is preliminary data.</text>
</comment>
<dbReference type="GO" id="GO:0003676">
    <property type="term" value="F:nucleic acid binding"/>
    <property type="evidence" value="ECO:0007669"/>
    <property type="project" value="InterPro"/>
</dbReference>
<dbReference type="EMBL" id="NSGP01000008">
    <property type="protein sequence ID" value="PAT10251.1"/>
    <property type="molecule type" value="Genomic_DNA"/>
</dbReference>
<dbReference type="PANTHER" id="PTHR34039">
    <property type="entry name" value="UPF0102 PROTEIN YRAN"/>
    <property type="match status" value="1"/>
</dbReference>
<dbReference type="InterPro" id="IPR011335">
    <property type="entry name" value="Restrct_endonuc-II-like"/>
</dbReference>
<dbReference type="SUPFAM" id="SSF52980">
    <property type="entry name" value="Restriction endonuclease-like"/>
    <property type="match status" value="1"/>
</dbReference>
<dbReference type="InterPro" id="IPR003509">
    <property type="entry name" value="UPF0102_YraN-like"/>
</dbReference>
<proteinExistence type="inferred from homology"/>
<dbReference type="AlphaFoldDB" id="A0AB36RJD4"/>
<evidence type="ECO:0000256" key="1">
    <source>
        <dbReference type="ARBA" id="ARBA00006738"/>
    </source>
</evidence>
<evidence type="ECO:0000313" key="3">
    <source>
        <dbReference type="EMBL" id="PAT10251.1"/>
    </source>
</evidence>
<protein>
    <recommendedName>
        <fullName evidence="2">UPF0102 protein CKJ80_06655</fullName>
    </recommendedName>
</protein>
<name>A0AB36RJD4_9CORY</name>
<organism evidence="3 4">
    <name type="scientific">Corynebacterium hadale</name>
    <dbReference type="NCBI Taxonomy" id="2026255"/>
    <lineage>
        <taxon>Bacteria</taxon>
        <taxon>Bacillati</taxon>
        <taxon>Actinomycetota</taxon>
        <taxon>Actinomycetes</taxon>
        <taxon>Mycobacteriales</taxon>
        <taxon>Corynebacteriaceae</taxon>
        <taxon>Corynebacterium</taxon>
    </lineage>
</organism>
<comment type="similarity">
    <text evidence="1 2">Belongs to the UPF0102 family.</text>
</comment>
<evidence type="ECO:0000313" key="4">
    <source>
        <dbReference type="Proteomes" id="UP000218041"/>
    </source>
</evidence>
<evidence type="ECO:0000256" key="2">
    <source>
        <dbReference type="HAMAP-Rule" id="MF_00048"/>
    </source>
</evidence>
<dbReference type="InterPro" id="IPR011856">
    <property type="entry name" value="tRNA_endonuc-like_dom_sf"/>
</dbReference>
<dbReference type="Proteomes" id="UP000218041">
    <property type="component" value="Unassembled WGS sequence"/>
</dbReference>
<dbReference type="Pfam" id="PF02021">
    <property type="entry name" value="UPF0102"/>
    <property type="match status" value="1"/>
</dbReference>
<dbReference type="Gene3D" id="3.40.1350.10">
    <property type="match status" value="1"/>
</dbReference>
<gene>
    <name evidence="3" type="ORF">CKJ80_06655</name>
</gene>